<proteinExistence type="predicted"/>
<reference evidence="1 2" key="1">
    <citation type="journal article" date="2018" name="Nat. Genet.">
        <title>The Rosa genome provides new insights in the design of modern roses.</title>
        <authorList>
            <person name="Bendahmane M."/>
        </authorList>
    </citation>
    <scope>NUCLEOTIDE SEQUENCE [LARGE SCALE GENOMIC DNA]</scope>
    <source>
        <strain evidence="2">cv. Old Blush</strain>
    </source>
</reference>
<dbReference type="Gramene" id="PRQ27121">
    <property type="protein sequence ID" value="PRQ27121"/>
    <property type="gene ID" value="RchiOBHm_Chr6g0301941"/>
</dbReference>
<comment type="caution">
    <text evidence="1">The sequence shown here is derived from an EMBL/GenBank/DDBJ whole genome shotgun (WGS) entry which is preliminary data.</text>
</comment>
<keyword evidence="2" id="KW-1185">Reference proteome</keyword>
<dbReference type="EMBL" id="PDCK01000044">
    <property type="protein sequence ID" value="PRQ27121.1"/>
    <property type="molecule type" value="Genomic_DNA"/>
</dbReference>
<protein>
    <submittedName>
        <fullName evidence="1">Uncharacterized protein</fullName>
    </submittedName>
</protein>
<accession>A0A2P6PYX4</accession>
<organism evidence="1 2">
    <name type="scientific">Rosa chinensis</name>
    <name type="common">China rose</name>
    <dbReference type="NCBI Taxonomy" id="74649"/>
    <lineage>
        <taxon>Eukaryota</taxon>
        <taxon>Viridiplantae</taxon>
        <taxon>Streptophyta</taxon>
        <taxon>Embryophyta</taxon>
        <taxon>Tracheophyta</taxon>
        <taxon>Spermatophyta</taxon>
        <taxon>Magnoliopsida</taxon>
        <taxon>eudicotyledons</taxon>
        <taxon>Gunneridae</taxon>
        <taxon>Pentapetalae</taxon>
        <taxon>rosids</taxon>
        <taxon>fabids</taxon>
        <taxon>Rosales</taxon>
        <taxon>Rosaceae</taxon>
        <taxon>Rosoideae</taxon>
        <taxon>Rosoideae incertae sedis</taxon>
        <taxon>Rosa</taxon>
    </lineage>
</organism>
<evidence type="ECO:0000313" key="1">
    <source>
        <dbReference type="EMBL" id="PRQ27121.1"/>
    </source>
</evidence>
<name>A0A2P6PYX4_ROSCH</name>
<sequence length="67" mass="7837">MPNESSFSFIFTLLLREVAMQGYKDRGLTLQKRSAHVTTRVILRARECISKVENCFNFSIKIEEIRN</sequence>
<dbReference type="AlphaFoldDB" id="A0A2P6PYX4"/>
<dbReference type="Proteomes" id="UP000238479">
    <property type="component" value="Chromosome 6"/>
</dbReference>
<evidence type="ECO:0000313" key="2">
    <source>
        <dbReference type="Proteomes" id="UP000238479"/>
    </source>
</evidence>
<gene>
    <name evidence="1" type="ORF">RchiOBHm_Chr6g0301941</name>
</gene>